<feature type="chain" id="PRO_5046232259" evidence="2">
    <location>
        <begin position="22"/>
        <end position="123"/>
    </location>
</feature>
<keyword evidence="2" id="KW-0732">Signal</keyword>
<accession>A0ABT3GZM8</accession>
<comment type="caution">
    <text evidence="3">The sequence shown here is derived from an EMBL/GenBank/DDBJ whole genome shotgun (WGS) entry which is preliminary data.</text>
</comment>
<evidence type="ECO:0000313" key="3">
    <source>
        <dbReference type="EMBL" id="MCW1933001.1"/>
    </source>
</evidence>
<dbReference type="EMBL" id="JAPDFL010000001">
    <property type="protein sequence ID" value="MCW1933001.1"/>
    <property type="molecule type" value="Genomic_DNA"/>
</dbReference>
<feature type="signal peptide" evidence="2">
    <location>
        <begin position="1"/>
        <end position="21"/>
    </location>
</feature>
<evidence type="ECO:0000256" key="1">
    <source>
        <dbReference type="SAM" id="MobiDB-lite"/>
    </source>
</evidence>
<proteinExistence type="predicted"/>
<evidence type="ECO:0000256" key="2">
    <source>
        <dbReference type="SAM" id="SignalP"/>
    </source>
</evidence>
<evidence type="ECO:0000313" key="4">
    <source>
        <dbReference type="Proteomes" id="UP001208938"/>
    </source>
</evidence>
<sequence>MLRRALIVLAATALTASLASAQTPSKTPPPTQAAPAPADPESMLATIRAIFAANDCALPRASAENTFVEGLASSLGLAVADIYDRRGPYRAMIETALQQLAASGLVFVDPQTSTLRYPGCDAG</sequence>
<gene>
    <name evidence="3" type="ORF">OKW52_12230</name>
</gene>
<name>A0ABT3GZM8_9RHOB</name>
<dbReference type="Proteomes" id="UP001208938">
    <property type="component" value="Unassembled WGS sequence"/>
</dbReference>
<reference evidence="3 4" key="1">
    <citation type="submission" date="2022-10" db="EMBL/GenBank/DDBJ databases">
        <title>Pararhodobacter sp. nov., isolated from marine algae.</title>
        <authorList>
            <person name="Choi B.J."/>
            <person name="Kim J.M."/>
            <person name="Lee J.K."/>
            <person name="Choi D.G."/>
            <person name="Jeon C.O."/>
        </authorList>
    </citation>
    <scope>NUCLEOTIDE SEQUENCE [LARGE SCALE GENOMIC DNA]</scope>
    <source>
        <strain evidence="3 4">ZQ420</strain>
    </source>
</reference>
<dbReference type="RefSeq" id="WP_264505952.1">
    <property type="nucleotide sequence ID" value="NZ_JAPDFL010000001.1"/>
</dbReference>
<feature type="region of interest" description="Disordered" evidence="1">
    <location>
        <begin position="19"/>
        <end position="39"/>
    </location>
</feature>
<organism evidence="3 4">
    <name type="scientific">Pararhodobacter zhoushanensis</name>
    <dbReference type="NCBI Taxonomy" id="2479545"/>
    <lineage>
        <taxon>Bacteria</taxon>
        <taxon>Pseudomonadati</taxon>
        <taxon>Pseudomonadota</taxon>
        <taxon>Alphaproteobacteria</taxon>
        <taxon>Rhodobacterales</taxon>
        <taxon>Paracoccaceae</taxon>
        <taxon>Pararhodobacter</taxon>
    </lineage>
</organism>
<keyword evidence="4" id="KW-1185">Reference proteome</keyword>
<protein>
    <submittedName>
        <fullName evidence="3">Uncharacterized protein</fullName>
    </submittedName>
</protein>